<comment type="pathway">
    <text evidence="1">Polyol metabolism; glycerol degradation via glycerol kinase pathway; sn-glycerol 3-phosphate from glycerol: step 1/1.</text>
</comment>
<dbReference type="PANTHER" id="PTHR10196:SF78">
    <property type="entry name" value="GLYCEROL KINASE"/>
    <property type="match status" value="1"/>
</dbReference>
<organism evidence="14 15">
    <name type="scientific">Parvularcula mediterranea</name>
    <dbReference type="NCBI Taxonomy" id="2732508"/>
    <lineage>
        <taxon>Bacteria</taxon>
        <taxon>Pseudomonadati</taxon>
        <taxon>Pseudomonadota</taxon>
        <taxon>Alphaproteobacteria</taxon>
        <taxon>Parvularculales</taxon>
        <taxon>Parvularculaceae</taxon>
        <taxon>Parvularcula</taxon>
    </lineage>
</organism>
<dbReference type="GO" id="GO:0004370">
    <property type="term" value="F:glycerol kinase activity"/>
    <property type="evidence" value="ECO:0007669"/>
    <property type="project" value="UniProtKB-EC"/>
</dbReference>
<evidence type="ECO:0000256" key="11">
    <source>
        <dbReference type="RuleBase" id="RU003733"/>
    </source>
</evidence>
<dbReference type="FunFam" id="3.30.420.40:FF:000008">
    <property type="entry name" value="Glycerol kinase"/>
    <property type="match status" value="1"/>
</dbReference>
<dbReference type="Pfam" id="PF00370">
    <property type="entry name" value="FGGY_N"/>
    <property type="match status" value="1"/>
</dbReference>
<name>A0A7Y3RIK3_9PROT</name>
<evidence type="ECO:0000256" key="8">
    <source>
        <dbReference type="ARBA" id="ARBA00022840"/>
    </source>
</evidence>
<feature type="domain" description="Carbohydrate kinase FGGY C-terminal" evidence="13">
    <location>
        <begin position="260"/>
        <end position="447"/>
    </location>
</feature>
<comment type="caution">
    <text evidence="14">The sequence shown here is derived from an EMBL/GenBank/DDBJ whole genome shotgun (WGS) entry which is preliminary data.</text>
</comment>
<dbReference type="AlphaFoldDB" id="A0A7Y3RIK3"/>
<accession>A0A7Y3RIK3</accession>
<evidence type="ECO:0000256" key="2">
    <source>
        <dbReference type="ARBA" id="ARBA00009156"/>
    </source>
</evidence>
<dbReference type="GO" id="GO:0019563">
    <property type="term" value="P:glycerol catabolic process"/>
    <property type="evidence" value="ECO:0007669"/>
    <property type="project" value="TreeGrafter"/>
</dbReference>
<dbReference type="Gene3D" id="3.30.420.40">
    <property type="match status" value="2"/>
</dbReference>
<protein>
    <recommendedName>
        <fullName evidence="3">glycerol kinase</fullName>
        <ecNumber evidence="3">2.7.1.30</ecNumber>
    </recommendedName>
    <alternativeName>
        <fullName evidence="9">ATP:glycerol 3-phosphotransferase</fullName>
    </alternativeName>
</protein>
<evidence type="ECO:0000256" key="4">
    <source>
        <dbReference type="ARBA" id="ARBA00022679"/>
    </source>
</evidence>
<proteinExistence type="inferred from homology"/>
<keyword evidence="15" id="KW-1185">Reference proteome</keyword>
<dbReference type="EC" id="2.7.1.30" evidence="3"/>
<keyword evidence="5" id="KW-0547">Nucleotide-binding</keyword>
<reference evidence="14 15" key="1">
    <citation type="submission" date="2020-05" db="EMBL/GenBank/DDBJ databases">
        <title>Parvularcula mediterraneae sp. nov., isolated from polypropylene straw from shallow seawater of the seashore of Laganas in Zakynthos island, Greece.</title>
        <authorList>
            <person name="Szabo I."/>
            <person name="Al-Omari J."/>
            <person name="Rado J."/>
            <person name="Szerdahelyi G.S."/>
        </authorList>
    </citation>
    <scope>NUCLEOTIDE SEQUENCE [LARGE SCALE GENOMIC DNA]</scope>
    <source>
        <strain evidence="14 15">ZS-1/3</strain>
    </source>
</reference>
<comment type="similarity">
    <text evidence="2 11">Belongs to the FGGY kinase family.</text>
</comment>
<dbReference type="InterPro" id="IPR018485">
    <property type="entry name" value="FGGY_C"/>
</dbReference>
<dbReference type="GO" id="GO:0005524">
    <property type="term" value="F:ATP binding"/>
    <property type="evidence" value="ECO:0007669"/>
    <property type="project" value="UniProtKB-KW"/>
</dbReference>
<dbReference type="InterPro" id="IPR005999">
    <property type="entry name" value="Glycerol_kin"/>
</dbReference>
<dbReference type="SUPFAM" id="SSF53067">
    <property type="entry name" value="Actin-like ATPase domain"/>
    <property type="match status" value="2"/>
</dbReference>
<dbReference type="Pfam" id="PF02782">
    <property type="entry name" value="FGGY_C"/>
    <property type="match status" value="1"/>
</dbReference>
<dbReference type="PANTHER" id="PTHR10196">
    <property type="entry name" value="SUGAR KINASE"/>
    <property type="match status" value="1"/>
</dbReference>
<evidence type="ECO:0000256" key="1">
    <source>
        <dbReference type="ARBA" id="ARBA00005190"/>
    </source>
</evidence>
<keyword evidence="7" id="KW-0319">Glycerol metabolism</keyword>
<dbReference type="GO" id="GO:0005829">
    <property type="term" value="C:cytosol"/>
    <property type="evidence" value="ECO:0007669"/>
    <property type="project" value="TreeGrafter"/>
</dbReference>
<dbReference type="GO" id="GO:0006072">
    <property type="term" value="P:glycerol-3-phosphate metabolic process"/>
    <property type="evidence" value="ECO:0007669"/>
    <property type="project" value="InterPro"/>
</dbReference>
<dbReference type="InterPro" id="IPR018484">
    <property type="entry name" value="FGGY_N"/>
</dbReference>
<evidence type="ECO:0000256" key="3">
    <source>
        <dbReference type="ARBA" id="ARBA00012099"/>
    </source>
</evidence>
<evidence type="ECO:0000256" key="6">
    <source>
        <dbReference type="ARBA" id="ARBA00022777"/>
    </source>
</evidence>
<dbReference type="InterPro" id="IPR043129">
    <property type="entry name" value="ATPase_NBD"/>
</dbReference>
<evidence type="ECO:0000256" key="7">
    <source>
        <dbReference type="ARBA" id="ARBA00022798"/>
    </source>
</evidence>
<keyword evidence="8" id="KW-0067">ATP-binding</keyword>
<evidence type="ECO:0000259" key="13">
    <source>
        <dbReference type="Pfam" id="PF02782"/>
    </source>
</evidence>
<dbReference type="NCBIfam" id="TIGR01311">
    <property type="entry name" value="glycerol_kin"/>
    <property type="match status" value="1"/>
</dbReference>
<comment type="catalytic activity">
    <reaction evidence="10">
        <text>glycerol + ATP = sn-glycerol 3-phosphate + ADP + H(+)</text>
        <dbReference type="Rhea" id="RHEA:21644"/>
        <dbReference type="ChEBI" id="CHEBI:15378"/>
        <dbReference type="ChEBI" id="CHEBI:17754"/>
        <dbReference type="ChEBI" id="CHEBI:30616"/>
        <dbReference type="ChEBI" id="CHEBI:57597"/>
        <dbReference type="ChEBI" id="CHEBI:456216"/>
        <dbReference type="EC" id="2.7.1.30"/>
    </reaction>
</comment>
<dbReference type="InterPro" id="IPR018483">
    <property type="entry name" value="Carb_kinase_FGGY_CS"/>
</dbReference>
<dbReference type="EMBL" id="JABFCX010000001">
    <property type="protein sequence ID" value="NNU14749.1"/>
    <property type="molecule type" value="Genomic_DNA"/>
</dbReference>
<keyword evidence="6 11" id="KW-0418">Kinase</keyword>
<dbReference type="InterPro" id="IPR000577">
    <property type="entry name" value="Carb_kinase_FGGY"/>
</dbReference>
<dbReference type="Proteomes" id="UP000536835">
    <property type="component" value="Unassembled WGS sequence"/>
</dbReference>
<evidence type="ECO:0000259" key="12">
    <source>
        <dbReference type="Pfam" id="PF00370"/>
    </source>
</evidence>
<evidence type="ECO:0000256" key="10">
    <source>
        <dbReference type="ARBA" id="ARBA00052101"/>
    </source>
</evidence>
<dbReference type="RefSeq" id="WP_173195635.1">
    <property type="nucleotide sequence ID" value="NZ_JABFCX010000001.1"/>
</dbReference>
<gene>
    <name evidence="14" type="primary">glpK</name>
    <name evidence="14" type="ORF">HK107_00240</name>
</gene>
<dbReference type="CDD" id="cd07786">
    <property type="entry name" value="FGGY_EcGK_like"/>
    <property type="match status" value="1"/>
</dbReference>
<keyword evidence="4 11" id="KW-0808">Transferase</keyword>
<sequence>MSDAILAIDQGTTSSRAIVFSPKGEILATAQQEFEQLYPGEGMVEHDPQAIWSSVLATAQAAYREAVSAGHKILGIGITNQRETIIVWDRKTGKPIHNAIVWQDRRTAQFCRALSEAGHEALVQDRAGLLLDPYFSASKLNWILSNVDGARARAEAGELAAGTVDSWLLWNLTGGEVHATDATNACRTSLFGLDAQDWDQDLLKLFDVPRGVLPDVKDSADDFGMTQAEHFGEALPILSVVGDQQGATVGQACFEPGEMKSTYGTGCFVLVNTGDEIKKSENRLLTTVAYRVGGKPTFAMEGSIFIAGAAVQWLRDEMRLLKNAAETAERAARAQADADVVMVPAFAGMGAPHWSPDARAAVFGMTRATGPDEMARAALEGVVYQTQDLIEAMKNDGLDCQAISVDGGMAANDWFAQRLSDILSLPIDRPKVLETTALGAAYLAFLQAGVFSSLNDVRQNAERDRRFEPQMPQEERARRLKRWKACVQAVLSVAEAG</sequence>
<dbReference type="PIRSF" id="PIRSF000538">
    <property type="entry name" value="GlpK"/>
    <property type="match status" value="1"/>
</dbReference>
<dbReference type="FunFam" id="3.30.420.40:FF:000007">
    <property type="entry name" value="Glycerol kinase"/>
    <property type="match status" value="1"/>
</dbReference>
<dbReference type="PROSITE" id="PS00445">
    <property type="entry name" value="FGGY_KINASES_2"/>
    <property type="match status" value="1"/>
</dbReference>
<evidence type="ECO:0000256" key="5">
    <source>
        <dbReference type="ARBA" id="ARBA00022741"/>
    </source>
</evidence>
<dbReference type="NCBIfam" id="NF000756">
    <property type="entry name" value="PRK00047.1"/>
    <property type="match status" value="1"/>
</dbReference>
<feature type="domain" description="Carbohydrate kinase FGGY N-terminal" evidence="12">
    <location>
        <begin position="5"/>
        <end position="250"/>
    </location>
</feature>
<evidence type="ECO:0000313" key="15">
    <source>
        <dbReference type="Proteomes" id="UP000536835"/>
    </source>
</evidence>
<evidence type="ECO:0000313" key="14">
    <source>
        <dbReference type="EMBL" id="NNU14749.1"/>
    </source>
</evidence>
<evidence type="ECO:0000256" key="9">
    <source>
        <dbReference type="ARBA" id="ARBA00043149"/>
    </source>
</evidence>